<gene>
    <name evidence="1" type="ORF">JZY06_07225</name>
</gene>
<dbReference type="Proteomes" id="UP000664332">
    <property type="component" value="Unassembled WGS sequence"/>
</dbReference>
<organism evidence="1 2">
    <name type="scientific">Corynebacterium mendelii</name>
    <dbReference type="NCBI Taxonomy" id="2765362"/>
    <lineage>
        <taxon>Bacteria</taxon>
        <taxon>Bacillati</taxon>
        <taxon>Actinomycetota</taxon>
        <taxon>Actinomycetes</taxon>
        <taxon>Mycobacteriales</taxon>
        <taxon>Corynebacteriaceae</taxon>
        <taxon>Corynebacterium</taxon>
    </lineage>
</organism>
<keyword evidence="2" id="KW-1185">Reference proteome</keyword>
<reference evidence="1" key="1">
    <citation type="submission" date="2021-03" db="EMBL/GenBank/DDBJ databases">
        <authorList>
            <person name="Sun Q."/>
        </authorList>
    </citation>
    <scope>NUCLEOTIDE SEQUENCE</scope>
    <source>
        <strain evidence="1">CCM 8862</strain>
    </source>
</reference>
<evidence type="ECO:0000313" key="1">
    <source>
        <dbReference type="EMBL" id="MBN9644401.1"/>
    </source>
</evidence>
<dbReference type="AlphaFoldDB" id="A0A939E2C2"/>
<name>A0A939E2C2_9CORY</name>
<comment type="caution">
    <text evidence="1">The sequence shown here is derived from an EMBL/GenBank/DDBJ whole genome shotgun (WGS) entry which is preliminary data.</text>
</comment>
<evidence type="ECO:0000313" key="2">
    <source>
        <dbReference type="Proteomes" id="UP000664332"/>
    </source>
</evidence>
<sequence length="145" mass="15733">MVARDKTVTEWLVAFVRQHIAPRDPQVFDPNDPEGHWPPFPPDCLADSPLPAAAADAAATAARVSHEAHFDGLADALLQLAAVARLITTDEVTGQAALYSPSTRNALEMVFTLAVRIAEEKQAKIIITDQEIARLLDELETTGPR</sequence>
<accession>A0A939E2C2</accession>
<dbReference type="RefSeq" id="WP_207278890.1">
    <property type="nucleotide sequence ID" value="NZ_JAFLEQ010000012.1"/>
</dbReference>
<protein>
    <submittedName>
        <fullName evidence="1">Uncharacterized protein</fullName>
    </submittedName>
</protein>
<proteinExistence type="predicted"/>
<dbReference type="EMBL" id="JAFLEQ010000012">
    <property type="protein sequence ID" value="MBN9644401.1"/>
    <property type="molecule type" value="Genomic_DNA"/>
</dbReference>